<gene>
    <name evidence="6" type="ORF">IMSHALPRED_005058</name>
</gene>
<feature type="chain" id="PRO_5034380031" description="XPG-I domain-containing protein" evidence="4">
    <location>
        <begin position="21"/>
        <end position="946"/>
    </location>
</feature>
<keyword evidence="7" id="KW-1185">Reference proteome</keyword>
<protein>
    <recommendedName>
        <fullName evidence="5">XPG-I domain-containing protein</fullName>
    </recommendedName>
</protein>
<dbReference type="InterPro" id="IPR041177">
    <property type="entry name" value="GEN1_C"/>
</dbReference>
<dbReference type="InterPro" id="IPR006084">
    <property type="entry name" value="XPG/Rad2"/>
</dbReference>
<dbReference type="InterPro" id="IPR036279">
    <property type="entry name" value="5-3_exonuclease_C_sf"/>
</dbReference>
<dbReference type="CDD" id="cd09870">
    <property type="entry name" value="PIN_YEN1"/>
    <property type="match status" value="1"/>
</dbReference>
<dbReference type="SMART" id="SM00484">
    <property type="entry name" value="XPGI"/>
    <property type="match status" value="1"/>
</dbReference>
<dbReference type="PRINTS" id="PR00853">
    <property type="entry name" value="XPGRADSUPER"/>
</dbReference>
<sequence>MTKFNLRIIVIGFLLSTVHGTNIPQCDPSGYGQPQPGACTQLIYNEIPFDRGLGLSRLFSLKTNIKPEDIDGIQFAYRQELPFLRENDLDGCKIAFLAIRYLSGSISYDTSTCIYKEIGPGERTALSKIAVEHLERTGRSFRIAIDISIWQFQIQSGQGGKKPALRTLYYRLLRLLALSIQPLFVFDGPHKPPFKRGRKVAPGAACLTNTLTKELLKRFGFPYHTAPGEAEAECALLQKENIVDAVLSEDVDTMMFGCSMTMRTWTAEGTRGNKSPTHVNIHRAESTKKEKGLDSKGMILVALMSGGDYMPAGIPGCGIKTACEAAKAGFGQDLCQLSRDDVDGIRRWRERLEREIKTNESKFFSRKNKAMKIPETFPDKAVWGYYTHPAVSCAEEVARLRDEIKFDLEVNVPELRVFVADAFDWQYLPGAKKFVRGLAPAILSHQLSRGSQQNAIDDDDLEAKERAESRLVKCICGRRNHWNASGEPELRVAYIPIDVVGLDLDAEEKNDFQGYGQDASEDEQPASEGDETRDRSKSPTKRRGPSAYDPAQIEKIWILETHVKLGVPLLVETWEEEMRNPKTFASRKAREKTKTTVNIKGGMTGALDQHFKLTKPRPDDLSTRLPKKGGKNTQLPPAFLAPAIVDMSMSQQRDLLAENMNPVGQKVHKRTLPAQVKPTRTRKAPSASQTSTPPKNRATNPWTLAKRTPEKSRLKSPPRHASQEPAKPESAHSQEGLASVTTSPATKKLHSRPTTPISEAEDHTETTRAINGNVTLRKGKPSTPTPHDPTKPSPRKKRSPLQMANDLDLAGQLRTPRQTPTAKQRNGLDTIADADLPPSQKVDRKIDFTDTHATASPVSSPSSLPSPSTLLCPASPFDRGIARTEQPQSPVKPQLLPVSTMGTRRLVALRESLEGAWKQLEPWEVEAGSSSRRVFSGVEVVDLSGG</sequence>
<dbReference type="AlphaFoldDB" id="A0A8H3IAJ3"/>
<keyword evidence="4" id="KW-0732">Signal</keyword>
<feature type="region of interest" description="Disordered" evidence="3">
    <location>
        <begin position="613"/>
        <end position="636"/>
    </location>
</feature>
<feature type="domain" description="XPG-I" evidence="5">
    <location>
        <begin position="217"/>
        <end position="293"/>
    </location>
</feature>
<dbReference type="OrthoDB" id="2959108at2759"/>
<evidence type="ECO:0000256" key="4">
    <source>
        <dbReference type="SAM" id="SignalP"/>
    </source>
</evidence>
<dbReference type="Gene3D" id="1.10.150.20">
    <property type="entry name" value="5' to 3' exonuclease, C-terminal subdomain"/>
    <property type="match status" value="1"/>
</dbReference>
<reference evidence="6" key="1">
    <citation type="submission" date="2021-03" db="EMBL/GenBank/DDBJ databases">
        <authorList>
            <person name="Tagirdzhanova G."/>
        </authorList>
    </citation>
    <scope>NUCLEOTIDE SEQUENCE</scope>
</reference>
<dbReference type="EMBL" id="CAJPDT010000026">
    <property type="protein sequence ID" value="CAF9920977.1"/>
    <property type="molecule type" value="Genomic_DNA"/>
</dbReference>
<keyword evidence="1" id="KW-0540">Nuclease</keyword>
<dbReference type="Pfam" id="PF00867">
    <property type="entry name" value="XPG_I"/>
    <property type="match status" value="1"/>
</dbReference>
<keyword evidence="2" id="KW-0378">Hydrolase</keyword>
<feature type="region of interest" description="Disordered" evidence="3">
    <location>
        <begin position="512"/>
        <end position="548"/>
    </location>
</feature>
<feature type="region of interest" description="Disordered" evidence="3">
    <location>
        <begin position="661"/>
        <end position="875"/>
    </location>
</feature>
<dbReference type="FunFam" id="3.40.50.1010:FF:000037">
    <property type="entry name" value="Rad2-like endonuclease, putative (AFU_orthologue AFUA_3G13260)"/>
    <property type="match status" value="1"/>
</dbReference>
<comment type="caution">
    <text evidence="6">The sequence shown here is derived from an EMBL/GenBank/DDBJ whole genome shotgun (WGS) entry which is preliminary data.</text>
</comment>
<feature type="compositionally biased region" description="Polar residues" evidence="3">
    <location>
        <begin position="686"/>
        <end position="702"/>
    </location>
</feature>
<proteinExistence type="predicted"/>
<dbReference type="PANTHER" id="PTHR11081:SF75">
    <property type="entry name" value="ENDONUCLEASE, PUTATIVE (AFU_ORTHOLOGUE AFUA_3G13260)-RELATED"/>
    <property type="match status" value="1"/>
</dbReference>
<evidence type="ECO:0000259" key="5">
    <source>
        <dbReference type="SMART" id="SM00484"/>
    </source>
</evidence>
<evidence type="ECO:0000313" key="7">
    <source>
        <dbReference type="Proteomes" id="UP000664534"/>
    </source>
</evidence>
<organism evidence="6 7">
    <name type="scientific">Imshaugia aleurites</name>
    <dbReference type="NCBI Taxonomy" id="172621"/>
    <lineage>
        <taxon>Eukaryota</taxon>
        <taxon>Fungi</taxon>
        <taxon>Dikarya</taxon>
        <taxon>Ascomycota</taxon>
        <taxon>Pezizomycotina</taxon>
        <taxon>Lecanoromycetes</taxon>
        <taxon>OSLEUM clade</taxon>
        <taxon>Lecanoromycetidae</taxon>
        <taxon>Lecanorales</taxon>
        <taxon>Lecanorineae</taxon>
        <taxon>Parmeliaceae</taxon>
        <taxon>Imshaugia</taxon>
    </lineage>
</organism>
<dbReference type="Gene3D" id="3.40.50.1010">
    <property type="entry name" value="5'-nuclease"/>
    <property type="match status" value="2"/>
</dbReference>
<dbReference type="InterPro" id="IPR006085">
    <property type="entry name" value="XPG_DNA_repair_N"/>
</dbReference>
<dbReference type="SUPFAM" id="SSF88723">
    <property type="entry name" value="PIN domain-like"/>
    <property type="match status" value="1"/>
</dbReference>
<dbReference type="Pfam" id="PF00752">
    <property type="entry name" value="XPG_N"/>
    <property type="match status" value="1"/>
</dbReference>
<dbReference type="InterPro" id="IPR029060">
    <property type="entry name" value="PIN-like_dom_sf"/>
</dbReference>
<feature type="compositionally biased region" description="Low complexity" evidence="3">
    <location>
        <begin position="851"/>
        <end position="875"/>
    </location>
</feature>
<name>A0A8H3IAJ3_9LECA</name>
<evidence type="ECO:0000256" key="1">
    <source>
        <dbReference type="ARBA" id="ARBA00022722"/>
    </source>
</evidence>
<dbReference type="InterPro" id="IPR006086">
    <property type="entry name" value="XPG-I_dom"/>
</dbReference>
<feature type="compositionally biased region" description="Basic and acidic residues" evidence="3">
    <location>
        <begin position="841"/>
        <end position="850"/>
    </location>
</feature>
<dbReference type="SUPFAM" id="SSF47807">
    <property type="entry name" value="5' to 3' exonuclease, C-terminal subdomain"/>
    <property type="match status" value="1"/>
</dbReference>
<dbReference type="Pfam" id="PF18380">
    <property type="entry name" value="GEN1_C"/>
    <property type="match status" value="1"/>
</dbReference>
<dbReference type="GO" id="GO:0017108">
    <property type="term" value="F:5'-flap endonuclease activity"/>
    <property type="evidence" value="ECO:0007669"/>
    <property type="project" value="TreeGrafter"/>
</dbReference>
<accession>A0A8H3IAJ3</accession>
<feature type="compositionally biased region" description="Polar residues" evidence="3">
    <location>
        <begin position="815"/>
        <end position="824"/>
    </location>
</feature>
<evidence type="ECO:0000313" key="6">
    <source>
        <dbReference type="EMBL" id="CAF9920977.1"/>
    </source>
</evidence>
<evidence type="ECO:0000256" key="2">
    <source>
        <dbReference type="ARBA" id="ARBA00022801"/>
    </source>
</evidence>
<feature type="signal peptide" evidence="4">
    <location>
        <begin position="1"/>
        <end position="20"/>
    </location>
</feature>
<feature type="compositionally biased region" description="Acidic residues" evidence="3">
    <location>
        <begin position="519"/>
        <end position="529"/>
    </location>
</feature>
<dbReference type="Proteomes" id="UP000664534">
    <property type="component" value="Unassembled WGS sequence"/>
</dbReference>
<evidence type="ECO:0000256" key="3">
    <source>
        <dbReference type="SAM" id="MobiDB-lite"/>
    </source>
</evidence>
<dbReference type="GO" id="GO:0006281">
    <property type="term" value="P:DNA repair"/>
    <property type="evidence" value="ECO:0007669"/>
    <property type="project" value="UniProtKB-ARBA"/>
</dbReference>
<dbReference type="PANTHER" id="PTHR11081">
    <property type="entry name" value="FLAP ENDONUCLEASE FAMILY MEMBER"/>
    <property type="match status" value="1"/>
</dbReference>